<evidence type="ECO:0000256" key="1">
    <source>
        <dbReference type="ARBA" id="ARBA00004141"/>
    </source>
</evidence>
<protein>
    <submittedName>
        <fullName evidence="11">Sodium/hydrogen exchanger family protein</fullName>
    </submittedName>
</protein>
<comment type="subcellular location">
    <subcellularLocation>
        <location evidence="1">Membrane</location>
        <topology evidence="1">Multi-pass membrane protein</topology>
    </subcellularLocation>
</comment>
<evidence type="ECO:0000256" key="6">
    <source>
        <dbReference type="ARBA" id="ARBA00022989"/>
    </source>
</evidence>
<dbReference type="PANTHER" id="PTHR16254:SF14">
    <property type="entry name" value="TRANSMEMBRANE AND COILED-COIL DOMAIN-CONTAINING PROTEIN 3"/>
    <property type="match status" value="1"/>
</dbReference>
<evidence type="ECO:0000313" key="11">
    <source>
        <dbReference type="EMBL" id="OAD23888.1"/>
    </source>
</evidence>
<keyword evidence="2" id="KW-0813">Transport</keyword>
<dbReference type="Pfam" id="PF00999">
    <property type="entry name" value="Na_H_Exchanger"/>
    <property type="match status" value="1"/>
</dbReference>
<feature type="transmembrane region" description="Helical" evidence="9">
    <location>
        <begin position="12"/>
        <end position="33"/>
    </location>
</feature>
<evidence type="ECO:0000313" key="12">
    <source>
        <dbReference type="Proteomes" id="UP000076962"/>
    </source>
</evidence>
<sequence length="107" mass="11709">MLIDIGFIVHHWMQIGLLVVAVIATNTFINAGVLRALKVPWSQSIYSGALLSQIGEFSFVLASVGYQGQIITEIAYQITVAVVAISLLLSNSWIVLMKKVLAHQRIS</sequence>
<dbReference type="PANTHER" id="PTHR16254">
    <property type="entry name" value="POTASSIUM/PROTON ANTIPORTER-RELATED"/>
    <property type="match status" value="1"/>
</dbReference>
<keyword evidence="4 9" id="KW-0812">Transmembrane</keyword>
<evidence type="ECO:0000256" key="9">
    <source>
        <dbReference type="SAM" id="Phobius"/>
    </source>
</evidence>
<dbReference type="Gene3D" id="1.20.1530.20">
    <property type="match status" value="1"/>
</dbReference>
<keyword evidence="7" id="KW-0406">Ion transport</keyword>
<evidence type="ECO:0000256" key="2">
    <source>
        <dbReference type="ARBA" id="ARBA00022448"/>
    </source>
</evidence>
<accession>A0A176S7L0</accession>
<reference evidence="11 12" key="1">
    <citation type="submission" date="2016-05" db="EMBL/GenBank/DDBJ databases">
        <title>Single-cell genome of chain-forming Candidatus Thiomargarita nelsonii and comparison to other large sulfur-oxidizing bacteria.</title>
        <authorList>
            <person name="Winkel M."/>
            <person name="Salman V."/>
            <person name="Woyke T."/>
            <person name="Schulz-Vogt H."/>
            <person name="Richter M."/>
            <person name="Flood B."/>
            <person name="Bailey J."/>
            <person name="Amann R."/>
            <person name="Mussmann M."/>
        </authorList>
    </citation>
    <scope>NUCLEOTIDE SEQUENCE [LARGE SCALE GENOMIC DNA]</scope>
    <source>
        <strain evidence="11 12">THI036</strain>
    </source>
</reference>
<keyword evidence="6 9" id="KW-1133">Transmembrane helix</keyword>
<keyword evidence="12" id="KW-1185">Reference proteome</keyword>
<dbReference type="AlphaFoldDB" id="A0A176S7L0"/>
<keyword evidence="3" id="KW-0050">Antiport</keyword>
<keyword evidence="5" id="KW-0732">Signal</keyword>
<organism evidence="11 12">
    <name type="scientific">Candidatus Thiomargarita nelsonii</name>
    <dbReference type="NCBI Taxonomy" id="1003181"/>
    <lineage>
        <taxon>Bacteria</taxon>
        <taxon>Pseudomonadati</taxon>
        <taxon>Pseudomonadota</taxon>
        <taxon>Gammaproteobacteria</taxon>
        <taxon>Thiotrichales</taxon>
        <taxon>Thiotrichaceae</taxon>
        <taxon>Thiomargarita</taxon>
    </lineage>
</organism>
<evidence type="ECO:0000256" key="8">
    <source>
        <dbReference type="ARBA" id="ARBA00023136"/>
    </source>
</evidence>
<evidence type="ECO:0000256" key="3">
    <source>
        <dbReference type="ARBA" id="ARBA00022449"/>
    </source>
</evidence>
<comment type="caution">
    <text evidence="11">The sequence shown here is derived from an EMBL/GenBank/DDBJ whole genome shotgun (WGS) entry which is preliminary data.</text>
</comment>
<evidence type="ECO:0000256" key="7">
    <source>
        <dbReference type="ARBA" id="ARBA00023065"/>
    </source>
</evidence>
<name>A0A176S7L0_9GAMM</name>
<dbReference type="GO" id="GO:0016020">
    <property type="term" value="C:membrane"/>
    <property type="evidence" value="ECO:0007669"/>
    <property type="project" value="UniProtKB-SubCell"/>
</dbReference>
<feature type="domain" description="Cation/H+ exchanger transmembrane" evidence="10">
    <location>
        <begin position="2"/>
        <end position="93"/>
    </location>
</feature>
<dbReference type="InterPro" id="IPR038770">
    <property type="entry name" value="Na+/solute_symporter_sf"/>
</dbReference>
<dbReference type="GO" id="GO:0015386">
    <property type="term" value="F:potassium:proton antiporter activity"/>
    <property type="evidence" value="ECO:0007669"/>
    <property type="project" value="InterPro"/>
</dbReference>
<feature type="transmembrane region" description="Helical" evidence="9">
    <location>
        <begin position="45"/>
        <end position="68"/>
    </location>
</feature>
<dbReference type="EMBL" id="LUTY01000113">
    <property type="protein sequence ID" value="OAD23888.1"/>
    <property type="molecule type" value="Genomic_DNA"/>
</dbReference>
<dbReference type="InterPro" id="IPR006153">
    <property type="entry name" value="Cation/H_exchanger_TM"/>
</dbReference>
<evidence type="ECO:0000256" key="5">
    <source>
        <dbReference type="ARBA" id="ARBA00022729"/>
    </source>
</evidence>
<gene>
    <name evidence="11" type="ORF">THIOM_000267</name>
</gene>
<evidence type="ECO:0000256" key="4">
    <source>
        <dbReference type="ARBA" id="ARBA00022692"/>
    </source>
</evidence>
<feature type="transmembrane region" description="Helical" evidence="9">
    <location>
        <begin position="74"/>
        <end position="96"/>
    </location>
</feature>
<dbReference type="InterPro" id="IPR045158">
    <property type="entry name" value="KEA4/5/6-like"/>
</dbReference>
<keyword evidence="8 9" id="KW-0472">Membrane</keyword>
<evidence type="ECO:0000259" key="10">
    <source>
        <dbReference type="Pfam" id="PF00999"/>
    </source>
</evidence>
<proteinExistence type="predicted"/>
<dbReference type="Proteomes" id="UP000076962">
    <property type="component" value="Unassembled WGS sequence"/>
</dbReference>